<dbReference type="RefSeq" id="WP_378555906.1">
    <property type="nucleotide sequence ID" value="NZ_JBHSDL010000005.1"/>
</dbReference>
<dbReference type="InterPro" id="IPR021739">
    <property type="entry name" value="SaV-like"/>
</dbReference>
<evidence type="ECO:0000313" key="1">
    <source>
        <dbReference type="EMBL" id="MFC4373287.1"/>
    </source>
</evidence>
<dbReference type="EMBL" id="JBHSDL010000005">
    <property type="protein sequence ID" value="MFC4373287.1"/>
    <property type="molecule type" value="Genomic_DNA"/>
</dbReference>
<sequence>MTDVVNHPSHYTQSRFSCECIAITRHLTFCAGNAFKYVWRHQEKNGVEDLRKAAVYLRWADEDQRVSVHAGDERMVNQLIEYHVTSPLRELSNAPEVYQALKLIAVDDDYVGALLLVEQAIAEYETEPVLLPAEQFDKLMTEAEQVDLEHKLAVAAAKRRAFEMGGVTAKYNGPDTFLINGDVPCHTEHGSIPNVGEPA</sequence>
<proteinExistence type="predicted"/>
<organism evidence="1 2">
    <name type="scientific">Nocardia halotolerans</name>
    <dbReference type="NCBI Taxonomy" id="1755878"/>
    <lineage>
        <taxon>Bacteria</taxon>
        <taxon>Bacillati</taxon>
        <taxon>Actinomycetota</taxon>
        <taxon>Actinomycetes</taxon>
        <taxon>Mycobacteriales</taxon>
        <taxon>Nocardiaceae</taxon>
        <taxon>Nocardia</taxon>
    </lineage>
</organism>
<comment type="caution">
    <text evidence="1">The sequence shown here is derived from an EMBL/GenBank/DDBJ whole genome shotgun (WGS) entry which is preliminary data.</text>
</comment>
<protein>
    <submittedName>
        <fullName evidence="1">DUF3310 domain-containing protein</fullName>
    </submittedName>
</protein>
<dbReference type="Pfam" id="PF11753">
    <property type="entry name" value="DUF3310"/>
    <property type="match status" value="1"/>
</dbReference>
<gene>
    <name evidence="1" type="ORF">ACFO5K_04160</name>
</gene>
<name>A0ABV8VCC9_9NOCA</name>
<dbReference type="Proteomes" id="UP001595844">
    <property type="component" value="Unassembled WGS sequence"/>
</dbReference>
<keyword evidence="2" id="KW-1185">Reference proteome</keyword>
<evidence type="ECO:0000313" key="2">
    <source>
        <dbReference type="Proteomes" id="UP001595844"/>
    </source>
</evidence>
<reference evidence="2" key="1">
    <citation type="journal article" date="2019" name="Int. J. Syst. Evol. Microbiol.">
        <title>The Global Catalogue of Microorganisms (GCM) 10K type strain sequencing project: providing services to taxonomists for standard genome sequencing and annotation.</title>
        <authorList>
            <consortium name="The Broad Institute Genomics Platform"/>
            <consortium name="The Broad Institute Genome Sequencing Center for Infectious Disease"/>
            <person name="Wu L."/>
            <person name="Ma J."/>
        </authorList>
    </citation>
    <scope>NUCLEOTIDE SEQUENCE [LARGE SCALE GENOMIC DNA]</scope>
    <source>
        <strain evidence="2">IBRC-M 10490</strain>
    </source>
</reference>
<accession>A0ABV8VCC9</accession>